<keyword evidence="5 11" id="KW-0378">Hydrolase</keyword>
<dbReference type="PANTHER" id="PTHR11742">
    <property type="entry name" value="MANNOSYL-OLIGOSACCHARIDE ALPHA-1,2-MANNOSIDASE-RELATED"/>
    <property type="match status" value="1"/>
</dbReference>
<evidence type="ECO:0000256" key="6">
    <source>
        <dbReference type="ARBA" id="ARBA00023157"/>
    </source>
</evidence>
<sequence length="546" mass="60587">MLMVWLVTSVVTSATILSSVDQSNDTSTQDLDRKRAAEIRDAFQFAMDGYFEYAFPNDELRPVNSTGDSNRVYGCGWGLSVVDALGTAIIMELDDIVDKSLEFIDTIDFTRTPTNNACRLFEVNIRYLGGLLSAYDLLNGPFSHLQKDSSRLLEQAQSLADTFKYAFNTPTGLPRRNLFLNNQTYELTDDSDLTNPAEAGTLILEWTRLSDLTGSSEYEALARKAEAYLLQPRNPSMGEPFPGLIGISVSVLNGTFTSSFGGWIGAMDSYYEYLIKMYSYAPDRFESYKDEWVKAAESTIRYLSSNPTTAPEVTWLTEYNITGTNGSRYLIPQSQHLTCFSGGNFILGGVALSEPRYVDHGLELARGCRQVYAETATNLGPNDWAWLDQEIANSSGQVRPVPADPAGFYERAGFFVTGATSAVGAEALESWYYAYLATGDRLWLGCVWDYFVSLQTYLRVGSGYSPIFDVNNATLPPGSVPVNTTGLLGRYENLQPSFFLAETLKYQYLAHRPDIEVGFTNKPGANGQSWVFNTEAHPIRTTIRNG</sequence>
<comment type="catalytic activity">
    <reaction evidence="9">
        <text>N(4)-(alpha-D-Man-(1-&gt;2)-alpha-D-Man-(1-&gt;2)-alpha-D-Man-(1-&gt;3)-[alpha-D-Man-(1-&gt;3)-[alpha-D-Man-(1-&gt;2)-alpha-D-Man-(1-&gt;6)]-alpha-D-Man-(1-&gt;6)]-beta-D-Man-(1-&gt;4)-beta-D-GlcNAc-(1-&gt;4)-beta-D-GlcNAc)-L-asparaginyl-[protein] (N-glucan mannose isomer 8A1,2,3B1,3) + 3 H2O = N(4)-(alpha-D-Man-(1-&gt;3)-[alpha-D-Man-(1-&gt;3)-[alpha-D-Man-(1-&gt;6)]-alpha-D-Man-(1-&gt;6)]-beta-D-Man-(1-&gt;4)-beta-D-GlcNAc-(1-&gt;4)-beta-D-GlcNAc)-L-asparaginyl-[protein] (N-glucan mannose isomer 5A1,2) + 3 beta-D-mannose</text>
        <dbReference type="Rhea" id="RHEA:56028"/>
        <dbReference type="Rhea" id="RHEA-COMP:14358"/>
        <dbReference type="Rhea" id="RHEA-COMP:14367"/>
        <dbReference type="ChEBI" id="CHEBI:15377"/>
        <dbReference type="ChEBI" id="CHEBI:28563"/>
        <dbReference type="ChEBI" id="CHEBI:59087"/>
        <dbReference type="ChEBI" id="CHEBI:60628"/>
        <dbReference type="EC" id="3.2.1.113"/>
    </reaction>
</comment>
<reference evidence="13 14" key="1">
    <citation type="journal article" date="2024" name="IMA Fungus">
        <title>IMA Genome - F19 : A genome assembly and annotation guide to empower mycologists, including annotated draft genome sequences of Ceratocystis pirilliformis, Diaporthe australafricana, Fusarium ophioides, Paecilomyces lecythidis, and Sporothrix stenoceras.</title>
        <authorList>
            <person name="Aylward J."/>
            <person name="Wilson A.M."/>
            <person name="Visagie C.M."/>
            <person name="Spraker J."/>
            <person name="Barnes I."/>
            <person name="Buitendag C."/>
            <person name="Ceriani C."/>
            <person name="Del Mar Angel L."/>
            <person name="du Plessis D."/>
            <person name="Fuchs T."/>
            <person name="Gasser K."/>
            <person name="Kramer D."/>
            <person name="Li W."/>
            <person name="Munsamy K."/>
            <person name="Piso A."/>
            <person name="Price J.L."/>
            <person name="Sonnekus B."/>
            <person name="Thomas C."/>
            <person name="van der Nest A."/>
            <person name="van Dijk A."/>
            <person name="van Heerden A."/>
            <person name="van Vuuren N."/>
            <person name="Yilmaz N."/>
            <person name="Duong T.A."/>
            <person name="van der Merwe N.A."/>
            <person name="Wingfield M.J."/>
            <person name="Wingfield B.D."/>
        </authorList>
    </citation>
    <scope>NUCLEOTIDE SEQUENCE [LARGE SCALE GENOMIC DNA]</scope>
    <source>
        <strain evidence="13 14">CMW 18300</strain>
    </source>
</reference>
<keyword evidence="6" id="KW-1015">Disulfide bond</keyword>
<feature type="chain" id="PRO_5047364969" description="alpha-1,2-Mannosidase" evidence="12">
    <location>
        <begin position="19"/>
        <end position="546"/>
    </location>
</feature>
<gene>
    <name evidence="13" type="ORF">Daus18300_000598</name>
</gene>
<evidence type="ECO:0000256" key="3">
    <source>
        <dbReference type="ARBA" id="ARBA00007658"/>
    </source>
</evidence>
<evidence type="ECO:0000256" key="10">
    <source>
        <dbReference type="ARBA" id="ARBA00048605"/>
    </source>
</evidence>
<comment type="caution">
    <text evidence="13">The sequence shown here is derived from an EMBL/GenBank/DDBJ whole genome shotgun (WGS) entry which is preliminary data.</text>
</comment>
<dbReference type="EMBL" id="JAWRVE010000003">
    <property type="protein sequence ID" value="KAL1882960.1"/>
    <property type="molecule type" value="Genomic_DNA"/>
</dbReference>
<proteinExistence type="inferred from homology"/>
<keyword evidence="8 11" id="KW-0326">Glycosidase</keyword>
<keyword evidence="4 12" id="KW-0732">Signal</keyword>
<evidence type="ECO:0000256" key="7">
    <source>
        <dbReference type="ARBA" id="ARBA00023180"/>
    </source>
</evidence>
<comment type="cofactor">
    <cofactor evidence="1">
        <name>Ca(2+)</name>
        <dbReference type="ChEBI" id="CHEBI:29108"/>
    </cofactor>
</comment>
<organism evidence="13 14">
    <name type="scientific">Diaporthe australafricana</name>
    <dbReference type="NCBI Taxonomy" id="127596"/>
    <lineage>
        <taxon>Eukaryota</taxon>
        <taxon>Fungi</taxon>
        <taxon>Dikarya</taxon>
        <taxon>Ascomycota</taxon>
        <taxon>Pezizomycotina</taxon>
        <taxon>Sordariomycetes</taxon>
        <taxon>Sordariomycetidae</taxon>
        <taxon>Diaporthales</taxon>
        <taxon>Diaporthaceae</taxon>
        <taxon>Diaporthe</taxon>
    </lineage>
</organism>
<evidence type="ECO:0000256" key="12">
    <source>
        <dbReference type="SAM" id="SignalP"/>
    </source>
</evidence>
<dbReference type="InterPro" id="IPR036026">
    <property type="entry name" value="Seven-hairpin_glycosidases"/>
</dbReference>
<feature type="signal peptide" evidence="12">
    <location>
        <begin position="1"/>
        <end position="18"/>
    </location>
</feature>
<protein>
    <recommendedName>
        <fullName evidence="11">alpha-1,2-Mannosidase</fullName>
        <ecNumber evidence="11">3.2.1.-</ecNumber>
    </recommendedName>
</protein>
<evidence type="ECO:0000256" key="1">
    <source>
        <dbReference type="ARBA" id="ARBA00001913"/>
    </source>
</evidence>
<evidence type="ECO:0000256" key="11">
    <source>
        <dbReference type="RuleBase" id="RU361193"/>
    </source>
</evidence>
<keyword evidence="14" id="KW-1185">Reference proteome</keyword>
<accession>A0ABR3Y4S9</accession>
<keyword evidence="7" id="KW-0325">Glycoprotein</keyword>
<dbReference type="InterPro" id="IPR050749">
    <property type="entry name" value="Glycosyl_Hydrolase_47"/>
</dbReference>
<evidence type="ECO:0000256" key="4">
    <source>
        <dbReference type="ARBA" id="ARBA00022729"/>
    </source>
</evidence>
<evidence type="ECO:0000256" key="2">
    <source>
        <dbReference type="ARBA" id="ARBA00004922"/>
    </source>
</evidence>
<dbReference type="Proteomes" id="UP001583177">
    <property type="component" value="Unassembled WGS sequence"/>
</dbReference>
<name>A0ABR3Y4S9_9PEZI</name>
<evidence type="ECO:0000256" key="5">
    <source>
        <dbReference type="ARBA" id="ARBA00022801"/>
    </source>
</evidence>
<dbReference type="PANTHER" id="PTHR11742:SF101">
    <property type="entry name" value="MANNOSYL-OLIGOSACCHARIDE ALPHA-1,2-MANNOSIDASE 1B"/>
    <property type="match status" value="1"/>
</dbReference>
<dbReference type="InterPro" id="IPR012341">
    <property type="entry name" value="6hp_glycosidase-like_sf"/>
</dbReference>
<dbReference type="Gene3D" id="1.50.10.10">
    <property type="match status" value="1"/>
</dbReference>
<dbReference type="PRINTS" id="PR00747">
    <property type="entry name" value="GLYHDRLASE47"/>
</dbReference>
<evidence type="ECO:0000313" key="13">
    <source>
        <dbReference type="EMBL" id="KAL1882960.1"/>
    </source>
</evidence>
<dbReference type="Pfam" id="PF01532">
    <property type="entry name" value="Glyco_hydro_47"/>
    <property type="match status" value="1"/>
</dbReference>
<dbReference type="SUPFAM" id="SSF48225">
    <property type="entry name" value="Seven-hairpin glycosidases"/>
    <property type="match status" value="1"/>
</dbReference>
<comment type="similarity">
    <text evidence="3 11">Belongs to the glycosyl hydrolase 47 family.</text>
</comment>
<comment type="pathway">
    <text evidence="2">Protein modification; protein glycosylation.</text>
</comment>
<dbReference type="InterPro" id="IPR001382">
    <property type="entry name" value="Glyco_hydro_47"/>
</dbReference>
<comment type="catalytic activity">
    <reaction evidence="10">
        <text>N(4)-(alpha-D-Man-(1-&gt;2)-alpha-D-Man-(1-&gt;2)-alpha-D-Man-(1-&gt;3)-[alpha-D-Man-(1-&gt;2)-alpha-D-Man-(1-&gt;3)-[alpha-D-Man-(1-&gt;2)-alpha-D-Man-(1-&gt;6)]-alpha-D-Man-(1-&gt;6)]-beta-D-Man-(1-&gt;4)-beta-D-GlcNAc-(1-&gt;4)-beta-D-GlcNAc)-L-asparaginyl-[protein] (N-glucan mannose isomer 9A1,2,3B1,2,3) + 4 H2O = N(4)-(alpha-D-Man-(1-&gt;3)-[alpha-D-Man-(1-&gt;3)-[alpha-D-Man-(1-&gt;6)]-alpha-D-Man-(1-&gt;6)]-beta-D-Man-(1-&gt;4)-beta-D-GlcNAc-(1-&gt;4)-beta-D-GlcNAc)-L-asparaginyl-[protein] (N-glucan mannose isomer 5A1,2) + 4 beta-D-mannose</text>
        <dbReference type="Rhea" id="RHEA:56008"/>
        <dbReference type="Rhea" id="RHEA-COMP:14356"/>
        <dbReference type="Rhea" id="RHEA-COMP:14367"/>
        <dbReference type="ChEBI" id="CHEBI:15377"/>
        <dbReference type="ChEBI" id="CHEBI:28563"/>
        <dbReference type="ChEBI" id="CHEBI:59087"/>
        <dbReference type="ChEBI" id="CHEBI:139493"/>
        <dbReference type="EC" id="3.2.1.113"/>
    </reaction>
</comment>
<evidence type="ECO:0000256" key="9">
    <source>
        <dbReference type="ARBA" id="ARBA00047669"/>
    </source>
</evidence>
<dbReference type="EC" id="3.2.1.-" evidence="11"/>
<evidence type="ECO:0000313" key="14">
    <source>
        <dbReference type="Proteomes" id="UP001583177"/>
    </source>
</evidence>
<evidence type="ECO:0000256" key="8">
    <source>
        <dbReference type="ARBA" id="ARBA00023295"/>
    </source>
</evidence>